<accession>A0ABW2B1X9</accession>
<sequence>MGDIKNGQEFVGNTLSFFDKSTERYAMVADGVSTPLKPRAGDRPALNVAAPVDDGLVVVVHETTPSS</sequence>
<dbReference type="Proteomes" id="UP001596353">
    <property type="component" value="Unassembled WGS sequence"/>
</dbReference>
<dbReference type="EMBL" id="JBHSWG010000001">
    <property type="protein sequence ID" value="MFC6759690.1"/>
    <property type="molecule type" value="Genomic_DNA"/>
</dbReference>
<organism evidence="1 2">
    <name type="scientific">Sulfitobacter porphyrae</name>
    <dbReference type="NCBI Taxonomy" id="1246864"/>
    <lineage>
        <taxon>Bacteria</taxon>
        <taxon>Pseudomonadati</taxon>
        <taxon>Pseudomonadota</taxon>
        <taxon>Alphaproteobacteria</taxon>
        <taxon>Rhodobacterales</taxon>
        <taxon>Roseobacteraceae</taxon>
        <taxon>Sulfitobacter</taxon>
    </lineage>
</organism>
<protein>
    <submittedName>
        <fullName evidence="1">Uncharacterized protein</fullName>
    </submittedName>
</protein>
<gene>
    <name evidence="1" type="ORF">ACFQFQ_09620</name>
</gene>
<comment type="caution">
    <text evidence="1">The sequence shown here is derived from an EMBL/GenBank/DDBJ whole genome shotgun (WGS) entry which is preliminary data.</text>
</comment>
<reference evidence="2" key="1">
    <citation type="journal article" date="2019" name="Int. J. Syst. Evol. Microbiol.">
        <title>The Global Catalogue of Microorganisms (GCM) 10K type strain sequencing project: providing services to taxonomists for standard genome sequencing and annotation.</title>
        <authorList>
            <consortium name="The Broad Institute Genomics Platform"/>
            <consortium name="The Broad Institute Genome Sequencing Center for Infectious Disease"/>
            <person name="Wu L."/>
            <person name="Ma J."/>
        </authorList>
    </citation>
    <scope>NUCLEOTIDE SEQUENCE [LARGE SCALE GENOMIC DNA]</scope>
    <source>
        <strain evidence="2">CCUG 66188</strain>
    </source>
</reference>
<evidence type="ECO:0000313" key="2">
    <source>
        <dbReference type="Proteomes" id="UP001596353"/>
    </source>
</evidence>
<proteinExistence type="predicted"/>
<name>A0ABW2B1X9_9RHOB</name>
<evidence type="ECO:0000313" key="1">
    <source>
        <dbReference type="EMBL" id="MFC6759690.1"/>
    </source>
</evidence>
<keyword evidence="2" id="KW-1185">Reference proteome</keyword>